<keyword evidence="2" id="KW-1133">Transmembrane helix</keyword>
<proteinExistence type="predicted"/>
<protein>
    <submittedName>
        <fullName evidence="3">Uncharacterized protein</fullName>
    </submittedName>
</protein>
<reference evidence="3" key="1">
    <citation type="submission" date="2016-10" db="EMBL/GenBank/DDBJ databases">
        <authorList>
            <person name="de Groot N.N."/>
        </authorList>
    </citation>
    <scope>NUCLEOTIDE SEQUENCE</scope>
</reference>
<feature type="compositionally biased region" description="Acidic residues" evidence="1">
    <location>
        <begin position="217"/>
        <end position="228"/>
    </location>
</feature>
<dbReference type="AlphaFoldDB" id="A0A1W1C1Q2"/>
<evidence type="ECO:0000256" key="1">
    <source>
        <dbReference type="SAM" id="MobiDB-lite"/>
    </source>
</evidence>
<evidence type="ECO:0000256" key="2">
    <source>
        <dbReference type="SAM" id="Phobius"/>
    </source>
</evidence>
<dbReference type="EMBL" id="FPHC01000053">
    <property type="protein sequence ID" value="SFV59696.1"/>
    <property type="molecule type" value="Genomic_DNA"/>
</dbReference>
<feature type="compositionally biased region" description="Basic and acidic residues" evidence="1">
    <location>
        <begin position="193"/>
        <end position="216"/>
    </location>
</feature>
<accession>A0A1W1C1Q2</accession>
<feature type="region of interest" description="Disordered" evidence="1">
    <location>
        <begin position="192"/>
        <end position="234"/>
    </location>
</feature>
<sequence>MIAGCDMDIFNDKEIMKLKEENRKLQLAKLKLEANRSLVLDEKQLAYNKEEKLAQIAMQEKLAQINQTKELEEIRLKSSLEEKRLKAEQKNREDQLALDIKLAEAKNRLYLKLSLIAMGTLLLLMVAFFIYYYFKKRREDKLIAYNDNLEKYFRTKENETRLKIAEKILDTISSGKLSDSHEAKLIEVLNADHSNKPQREKPQEENLLKENLLENDGKEDDIEDAVIVEDDKQQ</sequence>
<feature type="transmembrane region" description="Helical" evidence="2">
    <location>
        <begin position="109"/>
        <end position="134"/>
    </location>
</feature>
<name>A0A1W1C1Q2_9ZZZZ</name>
<keyword evidence="2" id="KW-0472">Membrane</keyword>
<organism evidence="3">
    <name type="scientific">hydrothermal vent metagenome</name>
    <dbReference type="NCBI Taxonomy" id="652676"/>
    <lineage>
        <taxon>unclassified sequences</taxon>
        <taxon>metagenomes</taxon>
        <taxon>ecological metagenomes</taxon>
    </lineage>
</organism>
<gene>
    <name evidence="3" type="ORF">MNB_SV-6-1218</name>
</gene>
<evidence type="ECO:0000313" key="3">
    <source>
        <dbReference type="EMBL" id="SFV59696.1"/>
    </source>
</evidence>
<keyword evidence="2" id="KW-0812">Transmembrane</keyword>